<gene>
    <name evidence="11" type="primary">yaeT</name>
    <name evidence="8" type="synonym">bamA</name>
    <name evidence="11" type="ORF">GARC_2916</name>
</gene>
<dbReference type="InterPro" id="IPR039910">
    <property type="entry name" value="D15-like"/>
</dbReference>
<evidence type="ECO:0000259" key="10">
    <source>
        <dbReference type="PROSITE" id="PS51779"/>
    </source>
</evidence>
<comment type="subunit">
    <text evidence="8">Part of the Bam complex.</text>
</comment>
<evidence type="ECO:0000256" key="8">
    <source>
        <dbReference type="HAMAP-Rule" id="MF_01430"/>
    </source>
</evidence>
<dbReference type="Pfam" id="PF07244">
    <property type="entry name" value="POTRA"/>
    <property type="match status" value="4"/>
</dbReference>
<accession>K6XGW8</accession>
<keyword evidence="5 8" id="KW-0677">Repeat</keyword>
<reference evidence="11 12" key="1">
    <citation type="journal article" date="2017" name="Antonie Van Leeuwenhoek">
        <title>Rhizobium rhizosphaerae sp. nov., a novel species isolated from rice rhizosphere.</title>
        <authorList>
            <person name="Zhao J.J."/>
            <person name="Zhang J."/>
            <person name="Zhang R.J."/>
            <person name="Zhang C.W."/>
            <person name="Yin H.Q."/>
            <person name="Zhang X.X."/>
        </authorList>
    </citation>
    <scope>NUCLEOTIDE SEQUENCE [LARGE SCALE GENOMIC DNA]</scope>
    <source>
        <strain evidence="11 12">BSs20135</strain>
    </source>
</reference>
<protein>
    <recommendedName>
        <fullName evidence="8 9">Outer membrane protein assembly factor BamA</fullName>
    </recommendedName>
</protein>
<proteinExistence type="inferred from homology"/>
<evidence type="ECO:0000256" key="2">
    <source>
        <dbReference type="ARBA" id="ARBA00022452"/>
    </source>
</evidence>
<feature type="chain" id="PRO_5009016171" description="Outer membrane protein assembly factor BamA" evidence="8">
    <location>
        <begin position="22"/>
        <end position="825"/>
    </location>
</feature>
<dbReference type="RefSeq" id="WP_007621217.1">
    <property type="nucleotide sequence ID" value="NZ_BAEO01000041.1"/>
</dbReference>
<dbReference type="AlphaFoldDB" id="K6XGW8"/>
<comment type="similarity">
    <text evidence="8">Belongs to the BamA family.</text>
</comment>
<sequence precursor="true">MKFKQLVVAGLILSIASFAKAAPSSDFVVRDIKVEGLQRVALGAALTYLPVTVGDEMNSFRISQLIRSMYSSTHFENIKIFRDGNTLLVRVTERPTISNIVFEDNDDIKDEQLQESLNDANIIVGEPLDKTVLTSIENGLKDFFYSIGKYNADVTAIITPLPRNRVDVKLLFEEGDSAKIQQINVVGNDTYSDFELLEQVELKFDTPWWDFLSETRYQKQTLTGDMETITSYYKDRGYLRFNIDSTQVSMTPDKSGIYITLNVAEGEKYTISEVELIGDLLGYEDYIKLVLPLTKGELYNQSTVTYTEEFISKYLGRYGYAYPTVTTIPDINEEDKTVKLVLSVDPGKRIYVRRINFAGNIGTADEVLRQSVSQMEGSWLSNATLEQSKNSLSRLTYMENVDFETVRLPGEEDKVDVNFTVKEQPSGAFNAGIGYGDRTKLSLQAGIQQDNFLGTGKRIAFNVSTVSYQKSVQLSYTDPYFTIDGISLGGSVSYSEFDGSSANLIQYNSKQFSIGSNIGYPIDQFNRINFGLTYSTVELFQNQPYVQTTRFNNQFVDENNPDAAINYDSFLASVAWSRSTLNRGVFPTAGSSQRASFGITTPNSDVNYFKTEIDGKWYFPLSRNQRWSFLARLKMGYGNGYSDADGLDQILPFTQHFTAGGSDSLRGFENNTVGPRGLQVTPSLVVTDPNGIPVLGNNANDSISISTRSLGGNAMILGGVELIVPTPFVDVDFDNSVRTSLFIDAGNVWDTEFDFNRYKDLNVNNTYSNDALIDYSDPSLYRASGGVSVQWLSPMGPMVFSFSRVIQDREGDDSKFFTFNIGQTF</sequence>
<feature type="domain" description="POTRA" evidence="10">
    <location>
        <begin position="350"/>
        <end position="424"/>
    </location>
</feature>
<dbReference type="GO" id="GO:0051205">
    <property type="term" value="P:protein insertion into membrane"/>
    <property type="evidence" value="ECO:0007669"/>
    <property type="project" value="UniProtKB-UniRule"/>
</dbReference>
<feature type="domain" description="POTRA" evidence="10">
    <location>
        <begin position="27"/>
        <end position="94"/>
    </location>
</feature>
<keyword evidence="2 8" id="KW-1134">Transmembrane beta strand</keyword>
<dbReference type="InterPro" id="IPR000184">
    <property type="entry name" value="Bac_surfAg_D15"/>
</dbReference>
<evidence type="ECO:0000313" key="12">
    <source>
        <dbReference type="Proteomes" id="UP000006327"/>
    </source>
</evidence>
<dbReference type="Proteomes" id="UP000006327">
    <property type="component" value="Unassembled WGS sequence"/>
</dbReference>
<dbReference type="PANTHER" id="PTHR12815:SF23">
    <property type="entry name" value="OUTER MEMBRANE PROTEIN ASSEMBLY FACTOR BAMA"/>
    <property type="match status" value="1"/>
</dbReference>
<name>K6XGW8_9ALTE</name>
<dbReference type="InterPro" id="IPR034746">
    <property type="entry name" value="POTRA"/>
</dbReference>
<keyword evidence="6 8" id="KW-0472">Membrane</keyword>
<feature type="domain" description="POTRA" evidence="10">
    <location>
        <begin position="178"/>
        <end position="266"/>
    </location>
</feature>
<feature type="signal peptide" evidence="8">
    <location>
        <begin position="1"/>
        <end position="21"/>
    </location>
</feature>
<dbReference type="EMBL" id="BAEO01000041">
    <property type="protein sequence ID" value="GAC19879.1"/>
    <property type="molecule type" value="Genomic_DNA"/>
</dbReference>
<dbReference type="PROSITE" id="PS51779">
    <property type="entry name" value="POTRA"/>
    <property type="match status" value="5"/>
</dbReference>
<dbReference type="HAMAP" id="MF_01430">
    <property type="entry name" value="OM_assembly_BamA"/>
    <property type="match status" value="1"/>
</dbReference>
<dbReference type="eggNOG" id="COG4775">
    <property type="taxonomic scope" value="Bacteria"/>
</dbReference>
<evidence type="ECO:0000256" key="1">
    <source>
        <dbReference type="ARBA" id="ARBA00004370"/>
    </source>
</evidence>
<dbReference type="InterPro" id="IPR010827">
    <property type="entry name" value="BamA/TamA_POTRA"/>
</dbReference>
<feature type="domain" description="POTRA" evidence="10">
    <location>
        <begin position="95"/>
        <end position="175"/>
    </location>
</feature>
<keyword evidence="3 8" id="KW-0812">Transmembrane</keyword>
<dbReference type="GO" id="GO:1990063">
    <property type="term" value="C:Bam protein complex"/>
    <property type="evidence" value="ECO:0007669"/>
    <property type="project" value="TreeGrafter"/>
</dbReference>
<dbReference type="Gene3D" id="3.10.20.310">
    <property type="entry name" value="membrane protein fhac"/>
    <property type="match status" value="5"/>
</dbReference>
<dbReference type="PANTHER" id="PTHR12815">
    <property type="entry name" value="SORTING AND ASSEMBLY MACHINERY SAMM50 PROTEIN FAMILY MEMBER"/>
    <property type="match status" value="1"/>
</dbReference>
<dbReference type="NCBIfam" id="TIGR03303">
    <property type="entry name" value="OM_YaeT"/>
    <property type="match status" value="1"/>
</dbReference>
<comment type="function">
    <text evidence="8">Part of the outer membrane protein assembly complex, which is involved in assembly and insertion of beta-barrel proteins into the outer membrane.</text>
</comment>
<evidence type="ECO:0000256" key="4">
    <source>
        <dbReference type="ARBA" id="ARBA00022729"/>
    </source>
</evidence>
<evidence type="ECO:0000256" key="3">
    <source>
        <dbReference type="ARBA" id="ARBA00022692"/>
    </source>
</evidence>
<evidence type="ECO:0000256" key="5">
    <source>
        <dbReference type="ARBA" id="ARBA00022737"/>
    </source>
</evidence>
<evidence type="ECO:0000256" key="7">
    <source>
        <dbReference type="ARBA" id="ARBA00023237"/>
    </source>
</evidence>
<feature type="domain" description="POTRA" evidence="10">
    <location>
        <begin position="269"/>
        <end position="347"/>
    </location>
</feature>
<dbReference type="PIRSF" id="PIRSF006076">
    <property type="entry name" value="OM_assembly_OMP85"/>
    <property type="match status" value="1"/>
</dbReference>
<dbReference type="Pfam" id="PF01103">
    <property type="entry name" value="Omp85"/>
    <property type="match status" value="1"/>
</dbReference>
<comment type="caution">
    <text evidence="11">The sequence shown here is derived from an EMBL/GenBank/DDBJ whole genome shotgun (WGS) entry which is preliminary data.</text>
</comment>
<dbReference type="STRING" id="493475.GARC_2916"/>
<dbReference type="InterPro" id="IPR023707">
    <property type="entry name" value="OM_assembly_BamA"/>
</dbReference>
<keyword evidence="7 8" id="KW-0998">Cell outer membrane</keyword>
<organism evidence="11 12">
    <name type="scientific">Paraglaciecola arctica BSs20135</name>
    <dbReference type="NCBI Taxonomy" id="493475"/>
    <lineage>
        <taxon>Bacteria</taxon>
        <taxon>Pseudomonadati</taxon>
        <taxon>Pseudomonadota</taxon>
        <taxon>Gammaproteobacteria</taxon>
        <taxon>Alteromonadales</taxon>
        <taxon>Alteromonadaceae</taxon>
        <taxon>Paraglaciecola</taxon>
    </lineage>
</organism>
<evidence type="ECO:0000256" key="9">
    <source>
        <dbReference type="NCBIfam" id="TIGR03303"/>
    </source>
</evidence>
<evidence type="ECO:0000313" key="11">
    <source>
        <dbReference type="EMBL" id="GAC19879.1"/>
    </source>
</evidence>
<dbReference type="GO" id="GO:0043165">
    <property type="term" value="P:Gram-negative-bacterium-type cell outer membrane assembly"/>
    <property type="evidence" value="ECO:0007669"/>
    <property type="project" value="UniProtKB-UniRule"/>
</dbReference>
<dbReference type="FunFam" id="3.10.20.310:FF:000002">
    <property type="entry name" value="Outer membrane protein assembly factor BamA"/>
    <property type="match status" value="1"/>
</dbReference>
<comment type="subcellular location">
    <subcellularLocation>
        <location evidence="8">Cell outer membrane</location>
    </subcellularLocation>
    <subcellularLocation>
        <location evidence="1">Membrane</location>
    </subcellularLocation>
</comment>
<dbReference type="Gene3D" id="2.40.160.50">
    <property type="entry name" value="membrane protein fhac: a member of the omp85/tpsb transporter family"/>
    <property type="match status" value="1"/>
</dbReference>
<evidence type="ECO:0000256" key="6">
    <source>
        <dbReference type="ARBA" id="ARBA00023136"/>
    </source>
</evidence>
<keyword evidence="4 8" id="KW-0732">Signal</keyword>
<dbReference type="OrthoDB" id="9803054at2"/>
<keyword evidence="12" id="KW-1185">Reference proteome</keyword>